<gene>
    <name evidence="3" type="ORF">METZ01_LOCUS9379</name>
</gene>
<organism evidence="3">
    <name type="scientific">marine metagenome</name>
    <dbReference type="NCBI Taxonomy" id="408172"/>
    <lineage>
        <taxon>unclassified sequences</taxon>
        <taxon>metagenomes</taxon>
        <taxon>ecological metagenomes</taxon>
    </lineage>
</organism>
<protein>
    <recommendedName>
        <fullName evidence="2">Aminotransferase class V domain-containing protein</fullName>
    </recommendedName>
</protein>
<dbReference type="InterPro" id="IPR015422">
    <property type="entry name" value="PyrdxlP-dep_Trfase_small"/>
</dbReference>
<evidence type="ECO:0000259" key="2">
    <source>
        <dbReference type="Pfam" id="PF00266"/>
    </source>
</evidence>
<name>A0A381NPL2_9ZZZZ</name>
<dbReference type="AlphaFoldDB" id="A0A381NPL2"/>
<dbReference type="EMBL" id="UINC01000507">
    <property type="protein sequence ID" value="SUZ56525.1"/>
    <property type="molecule type" value="Genomic_DNA"/>
</dbReference>
<dbReference type="SUPFAM" id="SSF53383">
    <property type="entry name" value="PLP-dependent transferases"/>
    <property type="match status" value="1"/>
</dbReference>
<evidence type="ECO:0000256" key="1">
    <source>
        <dbReference type="ARBA" id="ARBA00022898"/>
    </source>
</evidence>
<reference evidence="3" key="1">
    <citation type="submission" date="2018-05" db="EMBL/GenBank/DDBJ databases">
        <authorList>
            <person name="Lanie J.A."/>
            <person name="Ng W.-L."/>
            <person name="Kazmierczak K.M."/>
            <person name="Andrzejewski T.M."/>
            <person name="Davidsen T.M."/>
            <person name="Wayne K.J."/>
            <person name="Tettelin H."/>
            <person name="Glass J.I."/>
            <person name="Rusch D."/>
            <person name="Podicherti R."/>
            <person name="Tsui H.-C.T."/>
            <person name="Winkler M.E."/>
        </authorList>
    </citation>
    <scope>NUCLEOTIDE SEQUENCE</scope>
</reference>
<dbReference type="Gene3D" id="3.90.1150.10">
    <property type="entry name" value="Aspartate Aminotransferase, domain 1"/>
    <property type="match status" value="1"/>
</dbReference>
<dbReference type="InterPro" id="IPR000192">
    <property type="entry name" value="Aminotrans_V_dom"/>
</dbReference>
<feature type="domain" description="Aminotransferase class V" evidence="2">
    <location>
        <begin position="57"/>
        <end position="349"/>
    </location>
</feature>
<dbReference type="InterPro" id="IPR015424">
    <property type="entry name" value="PyrdxlP-dep_Trfase"/>
</dbReference>
<accession>A0A381NPL2</accession>
<dbReference type="Gene3D" id="3.40.640.10">
    <property type="entry name" value="Type I PLP-dependent aspartate aminotransferase-like (Major domain)"/>
    <property type="match status" value="1"/>
</dbReference>
<feature type="non-terminal residue" evidence="3">
    <location>
        <position position="1"/>
    </location>
</feature>
<sequence>VFTIEVPKRWTNISYANIATTSPAAHRAAAEWSDALARGGAAEFGGDAEQSALLPLRRATARLLACGVEDICVGSSATALMSSIAWAVAPEEGSNIVSTQASFPSTVYPWGRVAESFGAEVRLAVHDDDMYTDPSSVMALIDEQTAVIVLSHVEYSNGQRYDLEAFSKAAKEVDALLITDATQSMGMVPIDAPNSGVDAMVASGYKWLRGSFGAAVGYVSPRLRELNPGLVGFRSHVDMWDMRPDRVDLPQDASRFEYTTLHFGAALGLAEAVKELDDFGIDEVWEHDLGLADLIISGARDLGFGIASPTNEVERSAIVSLRPPEGVDSDAVAFDLQEGHGIIVSSRSGLIRVSPHIDNVPGDIARLISALGSTLP</sequence>
<evidence type="ECO:0000313" key="3">
    <source>
        <dbReference type="EMBL" id="SUZ56525.1"/>
    </source>
</evidence>
<proteinExistence type="predicted"/>
<dbReference type="Pfam" id="PF00266">
    <property type="entry name" value="Aminotran_5"/>
    <property type="match status" value="1"/>
</dbReference>
<dbReference type="InterPro" id="IPR015421">
    <property type="entry name" value="PyrdxlP-dep_Trfase_major"/>
</dbReference>
<dbReference type="PANTHER" id="PTHR43586">
    <property type="entry name" value="CYSTEINE DESULFURASE"/>
    <property type="match status" value="1"/>
</dbReference>
<dbReference type="PANTHER" id="PTHR43586:SF8">
    <property type="entry name" value="CYSTEINE DESULFURASE 1, CHLOROPLASTIC"/>
    <property type="match status" value="1"/>
</dbReference>
<keyword evidence="1" id="KW-0663">Pyridoxal phosphate</keyword>